<name>Q9UYA5_PYRAB</name>
<dbReference type="Proteomes" id="UP000009139">
    <property type="component" value="Chromosome"/>
</dbReference>
<evidence type="ECO:0000313" key="6">
    <source>
        <dbReference type="Proteomes" id="UP000009139"/>
    </source>
</evidence>
<dbReference type="EMBL" id="AJ248288">
    <property type="protein sequence ID" value="CAB50507.1"/>
    <property type="molecule type" value="Genomic_DNA"/>
</dbReference>
<dbReference type="AlphaFoldDB" id="Q9UYA5"/>
<dbReference type="SUPFAM" id="SSF52317">
    <property type="entry name" value="Class I glutamine amidotransferase-like"/>
    <property type="match status" value="1"/>
</dbReference>
<dbReference type="PIR" id="E75008">
    <property type="entry name" value="E75008"/>
</dbReference>
<evidence type="ECO:0000256" key="1">
    <source>
        <dbReference type="SAM" id="Phobius"/>
    </source>
</evidence>
<dbReference type="InterPro" id="IPR025646">
    <property type="entry name" value="DUF4350"/>
</dbReference>
<evidence type="ECO:0000313" key="5">
    <source>
        <dbReference type="Proteomes" id="UP000000810"/>
    </source>
</evidence>
<evidence type="ECO:0000313" key="3">
    <source>
        <dbReference type="EMBL" id="CAB50507.1"/>
    </source>
</evidence>
<dbReference type="eggNOG" id="arCOG01314">
    <property type="taxonomic scope" value="Archaea"/>
</dbReference>
<dbReference type="RefSeq" id="WP_010868721.1">
    <property type="nucleotide sequence ID" value="NC_000868.1"/>
</dbReference>
<reference evidence="3" key="3">
    <citation type="journal article" date="2001" name="Genome Res.">
        <title>Genome evolution at the genus level: comparison of three complete genomes of hyperthermophilic archaea.</title>
        <authorList>
            <person name="Lecompte O."/>
            <person name="Ripp R."/>
            <person name="Puzos-Barbe V."/>
            <person name="Duprat S."/>
            <person name="Heilig R."/>
            <person name="Dietrich J."/>
            <person name="Thierry J.C."/>
            <person name="Poch O."/>
        </authorList>
    </citation>
    <scope>NUCLEOTIDE SEQUENCE</scope>
    <source>
        <strain evidence="3">Orsay</strain>
    </source>
</reference>
<evidence type="ECO:0000259" key="2">
    <source>
        <dbReference type="Pfam" id="PF14258"/>
    </source>
</evidence>
<keyword evidence="1" id="KW-1133">Transmembrane helix</keyword>
<keyword evidence="5" id="KW-1185">Reference proteome</keyword>
<keyword evidence="1" id="KW-0812">Transmembrane</keyword>
<dbReference type="PATRIC" id="fig|272844.11.peg.1710"/>
<feature type="transmembrane region" description="Helical" evidence="1">
    <location>
        <begin position="261"/>
        <end position="288"/>
    </location>
</feature>
<proteinExistence type="predicted"/>
<dbReference type="Proteomes" id="UP000000810">
    <property type="component" value="Chromosome"/>
</dbReference>
<sequence>MRRVVYFTLLAIGVAFLIMPVSIPVILTNVEFSIFNTGWNGCSSFAKLLYQGGEIVPVFYPLNSVSLGEEGTLLIIGPDLSYSTFEIERIRSFVLNGGTLILIDDFGTGNEILSGLNLTVRFSKKVPISIFYFKDYRLPEVIYIDDPYLSVGVEKLILNVPSVLIGANGSAYTSRITLLGRNLKSYPILSEIRYGKGRIILFSDPSVFTNEMMTYNRKFVENFISKYVSYPVYIDEAHHSNFNPYHVGTVVIRRSLNKERVFYVTAFVAVIMLLVESGLAMNVILTIIEKLYNITLKLFGEVEEEDLGKVIEELEKKGFDRRILDRIIKEVKVAGGLENEWA</sequence>
<reference evidence="4 6" key="5">
    <citation type="journal article" date="2012" name="Curr. Microbiol.">
        <title>Re-annotation of two hyperthermophilic archaea Pyrococcus abyssi GE5 and Pyrococcus furiosus DSM 3638.</title>
        <authorList>
            <person name="Gao J."/>
            <person name="Wang J."/>
        </authorList>
    </citation>
    <scope>GENOME REANNOTATION</scope>
    <source>
        <strain evidence="4">GE5</strain>
        <strain evidence="6">GE5 / Orsay</strain>
    </source>
</reference>
<reference evidence="3 5" key="4">
    <citation type="journal article" date="2003" name="Mol. Microbiol.">
        <title>An integrated analysis of the genome of the hyperthermophilic archaeon Pyrococcus abyssi.</title>
        <authorList>
            <person name="Cohen G."/>
            <person name="Barbe V."/>
            <person name="Flament D."/>
            <person name="Galperin M."/>
            <person name="Heilig R."/>
            <person name="Ripp R."/>
            <person name="Lecompte O."/>
            <person name="Prieur D."/>
            <person name="Poch O."/>
            <person name="Quellerou J."/>
            <person name="Thierry J.C."/>
            <person name="Van der Oost J."/>
            <person name="Weissenbach J."/>
            <person name="Zivanovic Y."/>
            <person name="Forterre P."/>
        </authorList>
    </citation>
    <scope>NUCLEOTIDE SEQUENCE [LARGE SCALE GENOMIC DNA]</scope>
    <source>
        <strain evidence="5">GE5 / Orsay</strain>
        <strain evidence="3">Orsay</strain>
    </source>
</reference>
<dbReference type="KEGG" id="pab:PAB1295"/>
<dbReference type="InterPro" id="IPR029062">
    <property type="entry name" value="Class_I_gatase-like"/>
</dbReference>
<dbReference type="EMBL" id="HE613800">
    <property type="protein sequence ID" value="CCE71062.1"/>
    <property type="molecule type" value="Genomic_DNA"/>
</dbReference>
<accession>Q9UYA5</accession>
<dbReference type="STRING" id="272844.PAB1295"/>
<organism evidence="3 5">
    <name type="scientific">Pyrococcus abyssi (strain GE5 / Orsay)</name>
    <dbReference type="NCBI Taxonomy" id="272844"/>
    <lineage>
        <taxon>Archaea</taxon>
        <taxon>Methanobacteriati</taxon>
        <taxon>Methanobacteriota</taxon>
        <taxon>Thermococci</taxon>
        <taxon>Thermococcales</taxon>
        <taxon>Thermococcaceae</taxon>
        <taxon>Pyrococcus</taxon>
    </lineage>
</organism>
<dbReference type="OrthoDB" id="372296at2157"/>
<gene>
    <name evidence="3" type="ordered locus">PAB1295</name>
</gene>
<dbReference type="HOGENOM" id="CLU_069303_0_0_2"/>
<feature type="transmembrane region" description="Helical" evidence="1">
    <location>
        <begin position="6"/>
        <end position="27"/>
    </location>
</feature>
<protein>
    <recommendedName>
        <fullName evidence="2">DUF4350 domain-containing protein</fullName>
    </recommendedName>
</protein>
<reference evidence="3" key="1">
    <citation type="submission" date="1999-07" db="EMBL/GenBank/DDBJ databases">
        <authorList>
            <person name="Genoscope"/>
        </authorList>
    </citation>
    <scope>NUCLEOTIDE SEQUENCE</scope>
    <source>
        <strain evidence="3">Orsay</strain>
    </source>
</reference>
<feature type="domain" description="DUF4350" evidence="2">
    <location>
        <begin position="35"/>
        <end position="223"/>
    </location>
</feature>
<reference evidence="3" key="2">
    <citation type="journal article" date="2000" name="J. Mol. Biol.">
        <title>Archaeal homologs of eukaryotic methylation guide small nucleolar RNAs: lessons from the Pyrococcus genomes.</title>
        <authorList>
            <person name="Gaspin C."/>
            <person name="Cavaille J."/>
            <person name="Erauso G."/>
        </authorList>
    </citation>
    <scope>NUCLEOTIDE SEQUENCE</scope>
    <source>
        <strain evidence="3">Orsay</strain>
    </source>
</reference>
<keyword evidence="1" id="KW-0472">Membrane</keyword>
<dbReference type="Pfam" id="PF14258">
    <property type="entry name" value="DUF4350"/>
    <property type="match status" value="1"/>
</dbReference>
<evidence type="ECO:0000313" key="4">
    <source>
        <dbReference type="EMBL" id="CCE71062.1"/>
    </source>
</evidence>